<dbReference type="PROSITE" id="PS00921">
    <property type="entry name" value="NITRIL_CHT_2"/>
    <property type="match status" value="1"/>
</dbReference>
<feature type="domain" description="CN hydrolase" evidence="2">
    <location>
        <begin position="6"/>
        <end position="283"/>
    </location>
</feature>
<dbReference type="SUPFAM" id="SSF56317">
    <property type="entry name" value="Carbon-nitrogen hydrolase"/>
    <property type="match status" value="1"/>
</dbReference>
<accession>Q6RWF1</accession>
<reference evidence="3" key="1">
    <citation type="journal article" date="2004" name="Appl. Environ. Microbiol.">
        <title>Exploring nitrilase sequence space for enantioselective catalysis.</title>
        <authorList>
            <person name="Robertson D.E."/>
            <person name="Chaplin J.A."/>
            <person name="DeSantis G."/>
            <person name="Podar M."/>
            <person name="Madden M."/>
            <person name="Chi E."/>
            <person name="Richardson T."/>
            <person name="Milan A."/>
            <person name="Miller M."/>
            <person name="Weiner D.P."/>
            <person name="Wong K."/>
            <person name="McQuaid J."/>
            <person name="Farwell B."/>
            <person name="Preston L.A."/>
            <person name="Tan X."/>
            <person name="Snead M.A."/>
            <person name="Keller M."/>
            <person name="Mathur E."/>
            <person name="Kretz P.L."/>
            <person name="Burk M.J."/>
            <person name="Short J.M."/>
        </authorList>
    </citation>
    <scope>NUCLEOTIDE SEQUENCE</scope>
</reference>
<protein>
    <submittedName>
        <fullName evidence="3">Nitrilase</fullName>
        <ecNumber evidence="3">3.5.5.7</ecNumber>
    </submittedName>
</protein>
<dbReference type="AlphaFoldDB" id="Q6RWF1"/>
<dbReference type="PANTHER" id="PTHR46044">
    <property type="entry name" value="NITRILASE"/>
    <property type="match status" value="1"/>
</dbReference>
<dbReference type="Gene3D" id="3.60.110.10">
    <property type="entry name" value="Carbon-nitrogen hydrolase"/>
    <property type="match status" value="1"/>
</dbReference>
<evidence type="ECO:0000256" key="1">
    <source>
        <dbReference type="ARBA" id="ARBA00008129"/>
    </source>
</evidence>
<dbReference type="InterPro" id="IPR044149">
    <property type="entry name" value="Nitrilases_CHs"/>
</dbReference>
<dbReference type="EC" id="3.5.5.7" evidence="3"/>
<comment type="similarity">
    <text evidence="1">Belongs to the carbon-nitrogen hydrolase superfamily. Nitrilase family.</text>
</comment>
<dbReference type="CDD" id="cd07564">
    <property type="entry name" value="nitrilases_CHs"/>
    <property type="match status" value="1"/>
</dbReference>
<dbReference type="PROSITE" id="PS50263">
    <property type="entry name" value="CN_HYDROLASE"/>
    <property type="match status" value="1"/>
</dbReference>
<sequence length="324" mass="36511">MPENKVKVALVQHPPVFLNLPKTLEKVEGLARECAANEAKIVVFPETWLTGYPVWLDEAPRAALWDYPPAKRLYQYLTENSLQIPSAEFESLREIAKKNSLYLVVGVHERSGGTLYNTIIYLTPDGSYKTHRKLVPTYTERLVWGAGDGSGLNVVETPYGILGGLICWEHWMPLARAAMHSKNEAIHVCQFPTVHERHQIASRHYAFEGQCFVLTSGCAMTKTDVLEGFESLETNDHEVFGLLDSIEKEELMRGGSAIIAPDLSYSVEPVFDEKTIVYGELNLDLTKQGHLFLDTDGHYSRPDVFELRVNDKANRNVRFASETV</sequence>
<dbReference type="EMBL" id="AY487551">
    <property type="protein sequence ID" value="AAR97498.1"/>
    <property type="molecule type" value="Genomic_DNA"/>
</dbReference>
<organism evidence="3">
    <name type="scientific">uncultured organism</name>
    <dbReference type="NCBI Taxonomy" id="155900"/>
    <lineage>
        <taxon>unclassified sequences</taxon>
        <taxon>environmental samples</taxon>
    </lineage>
</organism>
<dbReference type="Pfam" id="PF00795">
    <property type="entry name" value="CN_hydrolase"/>
    <property type="match status" value="1"/>
</dbReference>
<dbReference type="InterPro" id="IPR036526">
    <property type="entry name" value="C-N_Hydrolase_sf"/>
</dbReference>
<dbReference type="PANTHER" id="PTHR46044:SF1">
    <property type="entry name" value="CN HYDROLASE DOMAIN-CONTAINING PROTEIN"/>
    <property type="match status" value="1"/>
</dbReference>
<name>Q6RWF1_9ZZZZ</name>
<gene>
    <name evidence="3" type="ORF">BD5355</name>
</gene>
<keyword evidence="3" id="KW-0378">Hydrolase</keyword>
<evidence type="ECO:0000313" key="3">
    <source>
        <dbReference type="EMBL" id="AAR97498.1"/>
    </source>
</evidence>
<dbReference type="InterPro" id="IPR000132">
    <property type="entry name" value="Nitrilase/CN_hydratase_CS"/>
</dbReference>
<proteinExistence type="inferred from homology"/>
<dbReference type="GO" id="GO:0018762">
    <property type="term" value="F:aliphatic nitrilase activity"/>
    <property type="evidence" value="ECO:0007669"/>
    <property type="project" value="UniProtKB-EC"/>
</dbReference>
<dbReference type="InterPro" id="IPR003010">
    <property type="entry name" value="C-N_Hydrolase"/>
</dbReference>
<evidence type="ECO:0000259" key="2">
    <source>
        <dbReference type="PROSITE" id="PS50263"/>
    </source>
</evidence>